<accession>A0AAD6I5L0</accession>
<dbReference type="SMART" id="SM00066">
    <property type="entry name" value="GAL4"/>
    <property type="match status" value="1"/>
</dbReference>
<dbReference type="AlphaFoldDB" id="A0AAD6I5L0"/>
<dbReference type="InterPro" id="IPR053187">
    <property type="entry name" value="Notoamide_regulator"/>
</dbReference>
<protein>
    <recommendedName>
        <fullName evidence="7">Zn(2)-C6 fungal-type domain-containing protein</fullName>
    </recommendedName>
</protein>
<dbReference type="InterPro" id="IPR007219">
    <property type="entry name" value="XnlR_reg_dom"/>
</dbReference>
<dbReference type="Proteomes" id="UP001219568">
    <property type="component" value="Unassembled WGS sequence"/>
</dbReference>
<organism evidence="8 9">
    <name type="scientific">Penicillium canescens</name>
    <dbReference type="NCBI Taxonomy" id="5083"/>
    <lineage>
        <taxon>Eukaryota</taxon>
        <taxon>Fungi</taxon>
        <taxon>Dikarya</taxon>
        <taxon>Ascomycota</taxon>
        <taxon>Pezizomycotina</taxon>
        <taxon>Eurotiomycetes</taxon>
        <taxon>Eurotiomycetidae</taxon>
        <taxon>Eurotiales</taxon>
        <taxon>Aspergillaceae</taxon>
        <taxon>Penicillium</taxon>
    </lineage>
</organism>
<evidence type="ECO:0000256" key="5">
    <source>
        <dbReference type="ARBA" id="ARBA00023242"/>
    </source>
</evidence>
<evidence type="ECO:0000313" key="8">
    <source>
        <dbReference type="EMBL" id="KAJ6030498.1"/>
    </source>
</evidence>
<dbReference type="GO" id="GO:0006351">
    <property type="term" value="P:DNA-templated transcription"/>
    <property type="evidence" value="ECO:0007669"/>
    <property type="project" value="InterPro"/>
</dbReference>
<dbReference type="EMBL" id="JAQJZL010000014">
    <property type="protein sequence ID" value="KAJ6030498.1"/>
    <property type="molecule type" value="Genomic_DNA"/>
</dbReference>
<evidence type="ECO:0000256" key="1">
    <source>
        <dbReference type="ARBA" id="ARBA00022723"/>
    </source>
</evidence>
<feature type="region of interest" description="Disordered" evidence="6">
    <location>
        <begin position="1"/>
        <end position="35"/>
    </location>
</feature>
<evidence type="ECO:0000256" key="2">
    <source>
        <dbReference type="ARBA" id="ARBA00023015"/>
    </source>
</evidence>
<keyword evidence="9" id="KW-1185">Reference proteome</keyword>
<dbReference type="GO" id="GO:0000981">
    <property type="term" value="F:DNA-binding transcription factor activity, RNA polymerase II-specific"/>
    <property type="evidence" value="ECO:0007669"/>
    <property type="project" value="InterPro"/>
</dbReference>
<dbReference type="SUPFAM" id="SSF57701">
    <property type="entry name" value="Zn2/Cys6 DNA-binding domain"/>
    <property type="match status" value="1"/>
</dbReference>
<sequence>MIMGHPDNTKPLPALAPGPSRTFAPHSSTGVSRPKKNSTACLACKAAKRKCSGPPGKCKACSASNLECLFDPSRDLRRKVAVKRTIQELTDHKDLLNFLLDTIRSADKTDCDKVVGIIRNSVSNEDVARALGSPATEFEDNNGLLTDNTLAILEDQDYPVETSNTGVRRPSDPGNITSSPEEIHVEIPQPPAVGSYARITLESLCDIPLFEVQAKPWTQVTDDDYLVSHLISLYFTWDHPCSQILDQGAFLAHMRRGKLNSEFCAPILVNSLLSMASAYSDSPDVLSHPGNTFSRGRSFFCEAERLWKAENGRPSLTNIQALLLMCCVLKSQGQVGQGWLMLRQAVRLAEEMRILHPSTLSRPKNKMLPEIERVRTITAWGIFHLNSEMSMELQWVAPLIYPASDIKLCGNQDFDWIPYPRSNQITYDKRPARLPDVREGMAQITKILIEVQNLVLQKGRGTSFEELWRQAEDPFDRLTAWLGRWPQMHELKRDPIPQVILLRVKCLHTIISLFDLLNDHSQPRLVQQARYYQVKSAEEMAQCLRIHRESYGLKYIPSQMVDATQTGLRILACHLDDSDESRQAFVELSRFGTALRKRFKRTADTIHEIRAQALRRNLKLPSEAVALFDDPEHWEGRGA</sequence>
<gene>
    <name evidence="8" type="ORF">N7460_010764</name>
</gene>
<feature type="region of interest" description="Disordered" evidence="6">
    <location>
        <begin position="161"/>
        <end position="180"/>
    </location>
</feature>
<reference evidence="8" key="1">
    <citation type="journal article" date="2023" name="IMA Fungus">
        <title>Comparative genomic study of the Penicillium genus elucidates a diverse pangenome and 15 lateral gene transfer events.</title>
        <authorList>
            <person name="Petersen C."/>
            <person name="Sorensen T."/>
            <person name="Nielsen M.R."/>
            <person name="Sondergaard T.E."/>
            <person name="Sorensen J.L."/>
            <person name="Fitzpatrick D.A."/>
            <person name="Frisvad J.C."/>
            <person name="Nielsen K.L."/>
        </authorList>
    </citation>
    <scope>NUCLEOTIDE SEQUENCE</scope>
    <source>
        <strain evidence="8">IBT 15450</strain>
    </source>
</reference>
<dbReference type="CDD" id="cd12148">
    <property type="entry name" value="fungal_TF_MHR"/>
    <property type="match status" value="1"/>
</dbReference>
<keyword evidence="5" id="KW-0539">Nucleus</keyword>
<reference evidence="8" key="2">
    <citation type="submission" date="2023-01" db="EMBL/GenBank/DDBJ databases">
        <authorList>
            <person name="Petersen C."/>
        </authorList>
    </citation>
    <scope>NUCLEOTIDE SEQUENCE</scope>
    <source>
        <strain evidence="8">IBT 15450</strain>
    </source>
</reference>
<evidence type="ECO:0000259" key="7">
    <source>
        <dbReference type="PROSITE" id="PS00463"/>
    </source>
</evidence>
<proteinExistence type="predicted"/>
<name>A0AAD6I5L0_PENCN</name>
<evidence type="ECO:0000256" key="3">
    <source>
        <dbReference type="ARBA" id="ARBA00023125"/>
    </source>
</evidence>
<dbReference type="Pfam" id="PF00172">
    <property type="entry name" value="Zn_clus"/>
    <property type="match status" value="1"/>
</dbReference>
<dbReference type="Gene3D" id="4.10.240.10">
    <property type="entry name" value="Zn(2)-C6 fungal-type DNA-binding domain"/>
    <property type="match status" value="1"/>
</dbReference>
<keyword evidence="1" id="KW-0479">Metal-binding</keyword>
<dbReference type="PANTHER" id="PTHR47256">
    <property type="entry name" value="ZN(II)2CYS6 TRANSCRIPTION FACTOR (EUROFUNG)-RELATED"/>
    <property type="match status" value="1"/>
</dbReference>
<dbReference type="PROSITE" id="PS00463">
    <property type="entry name" value="ZN2_CY6_FUNGAL_1"/>
    <property type="match status" value="1"/>
</dbReference>
<comment type="caution">
    <text evidence="8">The sequence shown here is derived from an EMBL/GenBank/DDBJ whole genome shotgun (WGS) entry which is preliminary data.</text>
</comment>
<dbReference type="PANTHER" id="PTHR47256:SF10">
    <property type="entry name" value="ZN(II)2CYS6 TRANSCRIPTION FACTOR (EUROFUNG)"/>
    <property type="match status" value="1"/>
</dbReference>
<dbReference type="InterPro" id="IPR036864">
    <property type="entry name" value="Zn2-C6_fun-type_DNA-bd_sf"/>
</dbReference>
<dbReference type="GO" id="GO:0003677">
    <property type="term" value="F:DNA binding"/>
    <property type="evidence" value="ECO:0007669"/>
    <property type="project" value="UniProtKB-KW"/>
</dbReference>
<dbReference type="CDD" id="cd00067">
    <property type="entry name" value="GAL4"/>
    <property type="match status" value="1"/>
</dbReference>
<evidence type="ECO:0000256" key="4">
    <source>
        <dbReference type="ARBA" id="ARBA00023163"/>
    </source>
</evidence>
<keyword evidence="2" id="KW-0805">Transcription regulation</keyword>
<evidence type="ECO:0000256" key="6">
    <source>
        <dbReference type="SAM" id="MobiDB-lite"/>
    </source>
</evidence>
<keyword evidence="4" id="KW-0804">Transcription</keyword>
<evidence type="ECO:0000313" key="9">
    <source>
        <dbReference type="Proteomes" id="UP001219568"/>
    </source>
</evidence>
<keyword evidence="3" id="KW-0238">DNA-binding</keyword>
<dbReference type="Pfam" id="PF04082">
    <property type="entry name" value="Fungal_trans"/>
    <property type="match status" value="1"/>
</dbReference>
<dbReference type="InterPro" id="IPR001138">
    <property type="entry name" value="Zn2Cys6_DnaBD"/>
</dbReference>
<dbReference type="GO" id="GO:0008270">
    <property type="term" value="F:zinc ion binding"/>
    <property type="evidence" value="ECO:0007669"/>
    <property type="project" value="InterPro"/>
</dbReference>
<feature type="domain" description="Zn(2)-C6 fungal-type" evidence="7">
    <location>
        <begin position="40"/>
        <end position="68"/>
    </location>
</feature>